<dbReference type="Gene3D" id="1.10.10.10">
    <property type="entry name" value="Winged helix-like DNA-binding domain superfamily/Winged helix DNA-binding domain"/>
    <property type="match status" value="1"/>
</dbReference>
<dbReference type="GO" id="GO:0003677">
    <property type="term" value="F:DNA binding"/>
    <property type="evidence" value="ECO:0007669"/>
    <property type="project" value="InterPro"/>
</dbReference>
<dbReference type="Proteomes" id="UP001152888">
    <property type="component" value="Unassembled WGS sequence"/>
</dbReference>
<feature type="compositionally biased region" description="Basic residues" evidence="1">
    <location>
        <begin position="103"/>
        <end position="112"/>
    </location>
</feature>
<dbReference type="Pfam" id="PF00538">
    <property type="entry name" value="Linker_histone"/>
    <property type="match status" value="1"/>
</dbReference>
<evidence type="ECO:0000313" key="4">
    <source>
        <dbReference type="Proteomes" id="UP001152888"/>
    </source>
</evidence>
<evidence type="ECO:0000313" key="3">
    <source>
        <dbReference type="EMBL" id="CAH1993177.1"/>
    </source>
</evidence>
<proteinExistence type="predicted"/>
<dbReference type="InterPro" id="IPR005818">
    <property type="entry name" value="Histone_H1/H5_H15"/>
</dbReference>
<dbReference type="EMBL" id="CAKOFQ010007166">
    <property type="protein sequence ID" value="CAH1993177.1"/>
    <property type="molecule type" value="Genomic_DNA"/>
</dbReference>
<feature type="compositionally biased region" description="Basic and acidic residues" evidence="1">
    <location>
        <begin position="160"/>
        <end position="171"/>
    </location>
</feature>
<gene>
    <name evidence="3" type="ORF">ACAOBT_LOCUS21364</name>
</gene>
<dbReference type="PROSITE" id="PS51504">
    <property type="entry name" value="H15"/>
    <property type="match status" value="1"/>
</dbReference>
<reference evidence="3" key="1">
    <citation type="submission" date="2022-03" db="EMBL/GenBank/DDBJ databases">
        <authorList>
            <person name="Sayadi A."/>
        </authorList>
    </citation>
    <scope>NUCLEOTIDE SEQUENCE</scope>
</reference>
<feature type="domain" description="H15" evidence="2">
    <location>
        <begin position="6"/>
        <end position="80"/>
    </location>
</feature>
<dbReference type="OrthoDB" id="6754815at2759"/>
<feature type="compositionally biased region" description="Basic residues" evidence="1">
    <location>
        <begin position="120"/>
        <end position="145"/>
    </location>
</feature>
<dbReference type="AlphaFoldDB" id="A0A9P0LGW8"/>
<comment type="caution">
    <text evidence="3">The sequence shown here is derived from an EMBL/GenBank/DDBJ whole genome shotgun (WGS) entry which is preliminary data.</text>
</comment>
<dbReference type="InterPro" id="IPR036388">
    <property type="entry name" value="WH-like_DNA-bd_sf"/>
</dbReference>
<evidence type="ECO:0000256" key="1">
    <source>
        <dbReference type="SAM" id="MobiDB-lite"/>
    </source>
</evidence>
<protein>
    <recommendedName>
        <fullName evidence="2">H15 domain-containing protein</fullName>
    </recommendedName>
</protein>
<feature type="compositionally biased region" description="Polar residues" evidence="1">
    <location>
        <begin position="172"/>
        <end position="185"/>
    </location>
</feature>
<evidence type="ECO:0000259" key="2">
    <source>
        <dbReference type="PROSITE" id="PS51504"/>
    </source>
</evidence>
<feature type="region of interest" description="Disordered" evidence="1">
    <location>
        <begin position="103"/>
        <end position="185"/>
    </location>
</feature>
<dbReference type="SUPFAM" id="SSF46785">
    <property type="entry name" value="Winged helix' DNA-binding domain"/>
    <property type="match status" value="1"/>
</dbReference>
<sequence>MNIHERAPRFLPGVMQAIADLKDSRGSTQNKIIDYIQTAVTMTNLSPKPRNIAIQVKKALQHGVSRGLINQRSGKYRLALDQKDFTIYKSLKKTGSLPLRRAPKSAKLRKVKSAMPRPTVCRRRSGRRSKNKKRRRRSGRRRRRQSLGDGDERDIQPTTKSEHSVQKHSSEVELQSADSKQSVVEQKSLDTLSGSYII</sequence>
<dbReference type="GO" id="GO:0006334">
    <property type="term" value="P:nucleosome assembly"/>
    <property type="evidence" value="ECO:0007669"/>
    <property type="project" value="InterPro"/>
</dbReference>
<organism evidence="3 4">
    <name type="scientific">Acanthoscelides obtectus</name>
    <name type="common">Bean weevil</name>
    <name type="synonym">Bruchus obtectus</name>
    <dbReference type="NCBI Taxonomy" id="200917"/>
    <lineage>
        <taxon>Eukaryota</taxon>
        <taxon>Metazoa</taxon>
        <taxon>Ecdysozoa</taxon>
        <taxon>Arthropoda</taxon>
        <taxon>Hexapoda</taxon>
        <taxon>Insecta</taxon>
        <taxon>Pterygota</taxon>
        <taxon>Neoptera</taxon>
        <taxon>Endopterygota</taxon>
        <taxon>Coleoptera</taxon>
        <taxon>Polyphaga</taxon>
        <taxon>Cucujiformia</taxon>
        <taxon>Chrysomeloidea</taxon>
        <taxon>Chrysomelidae</taxon>
        <taxon>Bruchinae</taxon>
        <taxon>Bruchini</taxon>
        <taxon>Acanthoscelides</taxon>
    </lineage>
</organism>
<accession>A0A9P0LGW8</accession>
<name>A0A9P0LGW8_ACAOB</name>
<dbReference type="InterPro" id="IPR036390">
    <property type="entry name" value="WH_DNA-bd_sf"/>
</dbReference>
<keyword evidence="4" id="KW-1185">Reference proteome</keyword>
<dbReference type="GO" id="GO:0000786">
    <property type="term" value="C:nucleosome"/>
    <property type="evidence" value="ECO:0007669"/>
    <property type="project" value="InterPro"/>
</dbReference>